<protein>
    <submittedName>
        <fullName evidence="3">Uncharacterized protein</fullName>
    </submittedName>
</protein>
<feature type="region of interest" description="Disordered" evidence="2">
    <location>
        <begin position="953"/>
        <end position="1027"/>
    </location>
</feature>
<sequence length="1027" mass="111940">MNQYDEGESERLIVPSSSSSSSSSSSAGKFSSSMMRKVSIGASLGALALFATSASSSSDAVSRHSPLKLGEGATNSAAVNHHQGGKKVFTLHTSCSPLLQQKDNNALPFPMQDNWKYIGAKLITKSMSEEFDFDQAKEMRMTTCGTFEVEHEQMKPNEQFGFYLYPKPRPTNDEEDDGSPSLGYDSWTTFHSSGETDSFVGRLGNEEKEELSAAITKKINTGKYRAVSELACENVSPHEEDQCPASRKGKIGKIVTLGDDEKNDSNDVANASMSKCTGQFTHGISERTGGVKNVLYNRVFDGKTLSYVWGSCAHTCENADQPHRTQVSAGCDVPKLFAVKAKMSISGNGMTAQKLLSNEKQNAALKSAIADIVHVRPQDVVIKSLKDVAMSEEALLGEMKQSQDEGFVDISQFAQRVAKLENQHSEVYKENQQLTQLNVELAENKKALEDKINNWKAENEKLRKAIAERQTTLHSTNADSVLGEEEVAAPGKSISATVAAPSKSSSSSAVEVGFEIIVQEKEGNAETILKSLMSTAPERMLKVLNNSRGINMLKQVTYLSAPKIREVLATESTISLEAIQRVPKTEEQLVKEKRQIENANDAVKAATSASRVAEIEAERKVSEEVETARELVAQEKIGASNAFREAFRAKESALAEKDEDKKEALEEEAAKLEARAVRAQEEADVAQDVLNEETKKLHRSGNVVISSSSSTSSKSTAEAKVGLLDAATDDDDNNKEFKEILEEVEEQKDALEEKNTAAGKTKVASCKGKSPNFKVQASVAISGAGITSASQISTHPEFADSFSKTIVTLTGADEDQLMWLDLSTRPVEEEEGEKDSKSSRLGAWFSSVALGRFVSDDSNEEPVEVTFSLLSCSRSGAEDLADKLYGVTPKKMLAAATEYGAAIDDIQFVSPPKVLPVDQDFIESYSGPTVEGKSTSVNVKPRVLKTALKIVNSEKEAEMEEKGEQFEEEEERDEEKEEKNSNRSSYDESGNGSLSEQLASIQRDSLQSIQAHQKREMSVADDDDEAF</sequence>
<evidence type="ECO:0000313" key="4">
    <source>
        <dbReference type="Proteomes" id="UP000198341"/>
    </source>
</evidence>
<feature type="coiled-coil region" evidence="1">
    <location>
        <begin position="647"/>
        <end position="696"/>
    </location>
</feature>
<evidence type="ECO:0000256" key="2">
    <source>
        <dbReference type="SAM" id="MobiDB-lite"/>
    </source>
</evidence>
<feature type="coiled-coil region" evidence="1">
    <location>
        <begin position="582"/>
        <end position="609"/>
    </location>
</feature>
<feature type="coiled-coil region" evidence="1">
    <location>
        <begin position="410"/>
        <end position="472"/>
    </location>
</feature>
<organism evidence="3 4">
    <name type="scientific">Bathycoccus prasinos</name>
    <dbReference type="NCBI Taxonomy" id="41875"/>
    <lineage>
        <taxon>Eukaryota</taxon>
        <taxon>Viridiplantae</taxon>
        <taxon>Chlorophyta</taxon>
        <taxon>Mamiellophyceae</taxon>
        <taxon>Mamiellales</taxon>
        <taxon>Bathycoccaceae</taxon>
        <taxon>Bathycoccus</taxon>
    </lineage>
</organism>
<dbReference type="GeneID" id="19013127"/>
<feature type="compositionally biased region" description="Polar residues" evidence="2">
    <location>
        <begin position="982"/>
        <end position="1011"/>
    </location>
</feature>
<feature type="compositionally biased region" description="Basic and acidic residues" evidence="2">
    <location>
        <begin position="953"/>
        <end position="965"/>
    </location>
</feature>
<evidence type="ECO:0000313" key="3">
    <source>
        <dbReference type="EMBL" id="CCO18023.1"/>
    </source>
</evidence>
<feature type="coiled-coil region" evidence="1">
    <location>
        <begin position="727"/>
        <end position="761"/>
    </location>
</feature>
<keyword evidence="1" id="KW-0175">Coiled coil</keyword>
<gene>
    <name evidence="3" type="ordered locus">Bathy10g00500</name>
</gene>
<accession>K8F8U6</accession>
<feature type="region of interest" description="Disordered" evidence="2">
    <location>
        <begin position="1"/>
        <end position="29"/>
    </location>
</feature>
<dbReference type="RefSeq" id="XP_007510490.1">
    <property type="nucleotide sequence ID" value="XM_007510428.1"/>
</dbReference>
<name>K8F8U6_9CHLO</name>
<feature type="compositionally biased region" description="Low complexity" evidence="2">
    <location>
        <begin position="16"/>
        <end position="29"/>
    </location>
</feature>
<feature type="compositionally biased region" description="Acidic residues" evidence="2">
    <location>
        <begin position="966"/>
        <end position="976"/>
    </location>
</feature>
<dbReference type="Proteomes" id="UP000198341">
    <property type="component" value="Chromosome 10"/>
</dbReference>
<dbReference type="AlphaFoldDB" id="K8F8U6"/>
<proteinExistence type="predicted"/>
<dbReference type="eggNOG" id="ENOG502S3YF">
    <property type="taxonomic scope" value="Eukaryota"/>
</dbReference>
<keyword evidence="4" id="KW-1185">Reference proteome</keyword>
<evidence type="ECO:0000256" key="1">
    <source>
        <dbReference type="SAM" id="Coils"/>
    </source>
</evidence>
<dbReference type="KEGG" id="bpg:Bathy10g00500"/>
<reference evidence="3 4" key="1">
    <citation type="submission" date="2011-10" db="EMBL/GenBank/DDBJ databases">
        <authorList>
            <person name="Genoscope - CEA"/>
        </authorList>
    </citation>
    <scope>NUCLEOTIDE SEQUENCE [LARGE SCALE GENOMIC DNA]</scope>
    <source>
        <strain evidence="3 4">RCC 1105</strain>
    </source>
</reference>
<dbReference type="EMBL" id="FO082269">
    <property type="protein sequence ID" value="CCO18023.1"/>
    <property type="molecule type" value="Genomic_DNA"/>
</dbReference>